<proteinExistence type="predicted"/>
<reference evidence="1 2" key="1">
    <citation type="submission" date="2020-08" db="EMBL/GenBank/DDBJ databases">
        <title>Genomic Encyclopedia of Type Strains, Phase III (KMG-III): the genomes of soil and plant-associated and newly described type strains.</title>
        <authorList>
            <person name="Whitman W."/>
        </authorList>
    </citation>
    <scope>NUCLEOTIDE SEQUENCE [LARGE SCALE GENOMIC DNA]</scope>
    <source>
        <strain evidence="1 2">CECT 7015</strain>
    </source>
</reference>
<comment type="caution">
    <text evidence="1">The sequence shown here is derived from an EMBL/GenBank/DDBJ whole genome shotgun (WGS) entry which is preliminary data.</text>
</comment>
<gene>
    <name evidence="1" type="ORF">FHS21_005395</name>
</gene>
<organism evidence="1 2">
    <name type="scientific">Phyllobacterium trifolii</name>
    <dbReference type="NCBI Taxonomy" id="300193"/>
    <lineage>
        <taxon>Bacteria</taxon>
        <taxon>Pseudomonadati</taxon>
        <taxon>Pseudomonadota</taxon>
        <taxon>Alphaproteobacteria</taxon>
        <taxon>Hyphomicrobiales</taxon>
        <taxon>Phyllobacteriaceae</taxon>
        <taxon>Phyllobacterium</taxon>
    </lineage>
</organism>
<sequence>MSTIQRTDPSAIRTEELEHELYDAVEIAYLRGASEWVRIHYPQYYERLHMQYDSCAA</sequence>
<evidence type="ECO:0000313" key="2">
    <source>
        <dbReference type="Proteomes" id="UP000554520"/>
    </source>
</evidence>
<dbReference type="Proteomes" id="UP000554520">
    <property type="component" value="Unassembled WGS sequence"/>
</dbReference>
<accession>A0A839UEH8</accession>
<dbReference type="AlphaFoldDB" id="A0A839UEH8"/>
<dbReference type="RefSeq" id="WP_162713631.1">
    <property type="nucleotide sequence ID" value="NZ_JACHXN010000025.1"/>
</dbReference>
<keyword evidence="2" id="KW-1185">Reference proteome</keyword>
<evidence type="ECO:0000313" key="1">
    <source>
        <dbReference type="EMBL" id="MBB3148947.1"/>
    </source>
</evidence>
<dbReference type="EMBL" id="JACHXN010000025">
    <property type="protein sequence ID" value="MBB3148947.1"/>
    <property type="molecule type" value="Genomic_DNA"/>
</dbReference>
<name>A0A839UEH8_9HYPH</name>
<protein>
    <submittedName>
        <fullName evidence="1">Uncharacterized protein</fullName>
    </submittedName>
</protein>